<evidence type="ECO:0000313" key="4">
    <source>
        <dbReference type="Proteomes" id="UP000653493"/>
    </source>
</evidence>
<name>A0A918GIF6_STRGD</name>
<dbReference type="AlphaFoldDB" id="A0A918GIF6"/>
<keyword evidence="4" id="KW-1185">Reference proteome</keyword>
<evidence type="ECO:0000256" key="2">
    <source>
        <dbReference type="SAM" id="Phobius"/>
    </source>
</evidence>
<feature type="region of interest" description="Disordered" evidence="1">
    <location>
        <begin position="41"/>
        <end position="97"/>
    </location>
</feature>
<gene>
    <name evidence="3" type="ORF">GCM10010238_32740</name>
</gene>
<keyword evidence="2" id="KW-0472">Membrane</keyword>
<evidence type="ECO:0000313" key="3">
    <source>
        <dbReference type="EMBL" id="GGS40552.1"/>
    </source>
</evidence>
<dbReference type="Proteomes" id="UP000653493">
    <property type="component" value="Unassembled WGS sequence"/>
</dbReference>
<feature type="transmembrane region" description="Helical" evidence="2">
    <location>
        <begin position="13"/>
        <end position="32"/>
    </location>
</feature>
<feature type="compositionally biased region" description="Low complexity" evidence="1">
    <location>
        <begin position="50"/>
        <end position="61"/>
    </location>
</feature>
<feature type="compositionally biased region" description="Acidic residues" evidence="1">
    <location>
        <begin position="66"/>
        <end position="83"/>
    </location>
</feature>
<reference evidence="3" key="1">
    <citation type="journal article" date="2014" name="Int. J. Syst. Evol. Microbiol.">
        <title>Complete genome sequence of Corynebacterium casei LMG S-19264T (=DSM 44701T), isolated from a smear-ripened cheese.</title>
        <authorList>
            <consortium name="US DOE Joint Genome Institute (JGI-PGF)"/>
            <person name="Walter F."/>
            <person name="Albersmeier A."/>
            <person name="Kalinowski J."/>
            <person name="Ruckert C."/>
        </authorList>
    </citation>
    <scope>NUCLEOTIDE SEQUENCE</scope>
    <source>
        <strain evidence="3">JCM 4234</strain>
    </source>
</reference>
<evidence type="ECO:0000256" key="1">
    <source>
        <dbReference type="SAM" id="MobiDB-lite"/>
    </source>
</evidence>
<keyword evidence="2" id="KW-1133">Transmembrane helix</keyword>
<comment type="caution">
    <text evidence="3">The sequence shown here is derived from an EMBL/GenBank/DDBJ whole genome shotgun (WGS) entry which is preliminary data.</text>
</comment>
<protein>
    <submittedName>
        <fullName evidence="3">Uncharacterized protein</fullName>
    </submittedName>
</protein>
<accession>A0A918GIF6</accession>
<reference evidence="3" key="2">
    <citation type="submission" date="2020-09" db="EMBL/GenBank/DDBJ databases">
        <authorList>
            <person name="Sun Q."/>
            <person name="Ohkuma M."/>
        </authorList>
    </citation>
    <scope>NUCLEOTIDE SEQUENCE</scope>
    <source>
        <strain evidence="3">JCM 4234</strain>
    </source>
</reference>
<sequence>MAGASDDHSTAKLWTLVGGIASVLSILAWLGVSNAAELKNLLADSPPPSSSSAPYVSSPAVHISDDPETTEESADDPDPDPDSEPSTPTPDPTEESFEAVSAGDCLAVYDTGRGGTTSIAWSAAVPPDPVSCADEQAQVQVTATDTACPTGQGKSYWSYRSATTGDTTKLCLTRIYHAAYCLLGQQSGNLISLGLMTAVDCRREPVPAPYNQIMRITGVYRAPAGANANNCLQTAGDRTRYWAAVVDDGATLLCTTIYEGN</sequence>
<dbReference type="EMBL" id="BMSL01000007">
    <property type="protein sequence ID" value="GGS40552.1"/>
    <property type="molecule type" value="Genomic_DNA"/>
</dbReference>
<keyword evidence="2" id="KW-0812">Transmembrane</keyword>
<organism evidence="3 4">
    <name type="scientific">Streptomyces griseoviridis</name>
    <dbReference type="NCBI Taxonomy" id="45398"/>
    <lineage>
        <taxon>Bacteria</taxon>
        <taxon>Bacillati</taxon>
        <taxon>Actinomycetota</taxon>
        <taxon>Actinomycetes</taxon>
        <taxon>Kitasatosporales</taxon>
        <taxon>Streptomycetaceae</taxon>
        <taxon>Streptomyces</taxon>
    </lineage>
</organism>
<proteinExistence type="predicted"/>